<proteinExistence type="predicted"/>
<name>A0AAD9WNC6_9ROSI</name>
<feature type="region of interest" description="Disordered" evidence="1">
    <location>
        <begin position="60"/>
        <end position="83"/>
    </location>
</feature>
<evidence type="ECO:0000313" key="2">
    <source>
        <dbReference type="EMBL" id="KAK2636315.1"/>
    </source>
</evidence>
<feature type="compositionally biased region" description="Polar residues" evidence="1">
    <location>
        <begin position="60"/>
        <end position="70"/>
    </location>
</feature>
<gene>
    <name evidence="2" type="ORF">Ddye_031107</name>
</gene>
<protein>
    <submittedName>
        <fullName evidence="2">Uncharacterized protein</fullName>
    </submittedName>
</protein>
<reference evidence="2" key="1">
    <citation type="journal article" date="2023" name="Plant J.">
        <title>Genome sequences and population genomics provide insights into the demographic history, inbreeding, and mutation load of two 'living fossil' tree species of Dipteronia.</title>
        <authorList>
            <person name="Feng Y."/>
            <person name="Comes H.P."/>
            <person name="Chen J."/>
            <person name="Zhu S."/>
            <person name="Lu R."/>
            <person name="Zhang X."/>
            <person name="Li P."/>
            <person name="Qiu J."/>
            <person name="Olsen K.M."/>
            <person name="Qiu Y."/>
        </authorList>
    </citation>
    <scope>NUCLEOTIDE SEQUENCE</scope>
    <source>
        <strain evidence="2">KIB01</strain>
    </source>
</reference>
<evidence type="ECO:0000256" key="1">
    <source>
        <dbReference type="SAM" id="MobiDB-lite"/>
    </source>
</evidence>
<dbReference type="AlphaFoldDB" id="A0AAD9WNC6"/>
<comment type="caution">
    <text evidence="2">The sequence shown here is derived from an EMBL/GenBank/DDBJ whole genome shotgun (WGS) entry which is preliminary data.</text>
</comment>
<dbReference type="EMBL" id="JANJYI010000009">
    <property type="protein sequence ID" value="KAK2636315.1"/>
    <property type="molecule type" value="Genomic_DNA"/>
</dbReference>
<evidence type="ECO:0000313" key="3">
    <source>
        <dbReference type="Proteomes" id="UP001280121"/>
    </source>
</evidence>
<accession>A0AAD9WNC6</accession>
<organism evidence="2 3">
    <name type="scientific">Dipteronia dyeriana</name>
    <dbReference type="NCBI Taxonomy" id="168575"/>
    <lineage>
        <taxon>Eukaryota</taxon>
        <taxon>Viridiplantae</taxon>
        <taxon>Streptophyta</taxon>
        <taxon>Embryophyta</taxon>
        <taxon>Tracheophyta</taxon>
        <taxon>Spermatophyta</taxon>
        <taxon>Magnoliopsida</taxon>
        <taxon>eudicotyledons</taxon>
        <taxon>Gunneridae</taxon>
        <taxon>Pentapetalae</taxon>
        <taxon>rosids</taxon>
        <taxon>malvids</taxon>
        <taxon>Sapindales</taxon>
        <taxon>Sapindaceae</taxon>
        <taxon>Hippocastanoideae</taxon>
        <taxon>Acereae</taxon>
        <taxon>Dipteronia</taxon>
    </lineage>
</organism>
<dbReference type="Proteomes" id="UP001280121">
    <property type="component" value="Unassembled WGS sequence"/>
</dbReference>
<sequence length="108" mass="11881">MLDDQALHLEVGSLGIVLRRIQDAVASMNQQDKKAFHSALELKEEGVINTTIENNRIEDTVQSGGESLTKASPLRQKNKSVGSELMENDNFTSCVSEASGLYTNWSQI</sequence>
<keyword evidence="3" id="KW-1185">Reference proteome</keyword>